<name>A0ACA9MN62_9GLOM</name>
<organism evidence="1 2">
    <name type="scientific">Dentiscutata heterogama</name>
    <dbReference type="NCBI Taxonomy" id="1316150"/>
    <lineage>
        <taxon>Eukaryota</taxon>
        <taxon>Fungi</taxon>
        <taxon>Fungi incertae sedis</taxon>
        <taxon>Mucoromycota</taxon>
        <taxon>Glomeromycotina</taxon>
        <taxon>Glomeromycetes</taxon>
        <taxon>Diversisporales</taxon>
        <taxon>Gigasporaceae</taxon>
        <taxon>Dentiscutata</taxon>
    </lineage>
</organism>
<evidence type="ECO:0000313" key="2">
    <source>
        <dbReference type="Proteomes" id="UP000789702"/>
    </source>
</evidence>
<protein>
    <submittedName>
        <fullName evidence="1">15059_t:CDS:1</fullName>
    </submittedName>
</protein>
<proteinExistence type="predicted"/>
<keyword evidence="2" id="KW-1185">Reference proteome</keyword>
<accession>A0ACA9MN62</accession>
<dbReference type="EMBL" id="CAJVPU010010209">
    <property type="protein sequence ID" value="CAG8603362.1"/>
    <property type="molecule type" value="Genomic_DNA"/>
</dbReference>
<gene>
    <name evidence="1" type="ORF">DHETER_LOCUS7340</name>
</gene>
<feature type="non-terminal residue" evidence="1">
    <location>
        <position position="1"/>
    </location>
</feature>
<comment type="caution">
    <text evidence="1">The sequence shown here is derived from an EMBL/GenBank/DDBJ whole genome shotgun (WGS) entry which is preliminary data.</text>
</comment>
<dbReference type="Proteomes" id="UP000789702">
    <property type="component" value="Unassembled WGS sequence"/>
</dbReference>
<sequence length="447" mass="52036">TNSTITLYYTWCKDAGKSNQFTEGTQSLRKQTIERHLIINDHQKAIIAWDNRQTKLMQGFTRQLSIQKLTIISLIQNIYYLSKNNQAITQFFNLCQLNHLQTINQEQLYFEIEPIVLKSNNKNFNQSNQSRNEYATYENPISGRIFLKTISFTIKHEVIQEILNSKYWSILIDKSTIFTNKHLAVVTKHLSENKPILHYFEMIKLEDCSAESFTINLKRFILAKLLNIENLVHFGSDGTSTMLGHQNRVAACQDAAEKILYFEKYEKLVKEIYTYFSSSYKRLLKLKMVQNTLEEPELMILNISIKRALLDEAANNMQAAILLADINQTFEIHAMHYKLNLLVNNILPTYGQILLKYIEENNLDTSQFSTFISEFASATITSLNNHFPNLEFYKAIKIYDPKQLPISNNDLANYGNEVINILSNFYGTEKVINNQQFIPPLEKKRFN</sequence>
<evidence type="ECO:0000313" key="1">
    <source>
        <dbReference type="EMBL" id="CAG8603362.1"/>
    </source>
</evidence>
<reference evidence="1" key="1">
    <citation type="submission" date="2021-06" db="EMBL/GenBank/DDBJ databases">
        <authorList>
            <person name="Kallberg Y."/>
            <person name="Tangrot J."/>
            <person name="Rosling A."/>
        </authorList>
    </citation>
    <scope>NUCLEOTIDE SEQUENCE</scope>
    <source>
        <strain evidence="1">IL203A</strain>
    </source>
</reference>